<keyword evidence="2 5" id="KW-0812">Transmembrane</keyword>
<keyword evidence="3 6" id="KW-1133">Transmembrane helix</keyword>
<dbReference type="AlphaFoldDB" id="A0A1X0P1V2"/>
<evidence type="ECO:0000313" key="9">
    <source>
        <dbReference type="Proteomes" id="UP000192257"/>
    </source>
</evidence>
<dbReference type="GeneID" id="39983525"/>
<feature type="transmembrane region" description="Helical" evidence="6">
    <location>
        <begin position="107"/>
        <end position="128"/>
    </location>
</feature>
<evidence type="ECO:0000256" key="4">
    <source>
        <dbReference type="ARBA" id="ARBA00023136"/>
    </source>
</evidence>
<dbReference type="EMBL" id="NBCO01000007">
    <property type="protein sequence ID" value="ORC90875.1"/>
    <property type="molecule type" value="Genomic_DNA"/>
</dbReference>
<evidence type="ECO:0000259" key="7">
    <source>
        <dbReference type="PROSITE" id="PS50922"/>
    </source>
</evidence>
<feature type="transmembrane region" description="Helical" evidence="6">
    <location>
        <begin position="198"/>
        <end position="224"/>
    </location>
</feature>
<dbReference type="GO" id="GO:0005783">
    <property type="term" value="C:endoplasmic reticulum"/>
    <property type="evidence" value="ECO:0007669"/>
    <property type="project" value="TreeGrafter"/>
</dbReference>
<keyword evidence="4 5" id="KW-0472">Membrane</keyword>
<keyword evidence="9" id="KW-1185">Reference proteome</keyword>
<feature type="domain" description="TLC" evidence="7">
    <location>
        <begin position="64"/>
        <end position="279"/>
    </location>
</feature>
<protein>
    <recommendedName>
        <fullName evidence="7">TLC domain-containing protein</fullName>
    </recommendedName>
</protein>
<dbReference type="VEuPathDB" id="TriTrypDB:TM35_000072990"/>
<evidence type="ECO:0000256" key="1">
    <source>
        <dbReference type="ARBA" id="ARBA00004141"/>
    </source>
</evidence>
<dbReference type="PANTHER" id="PTHR13439">
    <property type="entry name" value="CT120 PROTEIN"/>
    <property type="match status" value="1"/>
</dbReference>
<evidence type="ECO:0000256" key="5">
    <source>
        <dbReference type="PROSITE-ProRule" id="PRU00205"/>
    </source>
</evidence>
<gene>
    <name evidence="8" type="ORF">TM35_000072990</name>
</gene>
<name>A0A1X0P1V2_9TRYP</name>
<dbReference type="PANTHER" id="PTHR13439:SF0">
    <property type="entry name" value="TOPOISOMERASE I DAMAGE AFFECTED PROTEIN 4"/>
    <property type="match status" value="1"/>
</dbReference>
<dbReference type="GO" id="GO:0016020">
    <property type="term" value="C:membrane"/>
    <property type="evidence" value="ECO:0007669"/>
    <property type="project" value="UniProtKB-SubCell"/>
</dbReference>
<organism evidence="8 9">
    <name type="scientific">Trypanosoma theileri</name>
    <dbReference type="NCBI Taxonomy" id="67003"/>
    <lineage>
        <taxon>Eukaryota</taxon>
        <taxon>Discoba</taxon>
        <taxon>Euglenozoa</taxon>
        <taxon>Kinetoplastea</taxon>
        <taxon>Metakinetoplastina</taxon>
        <taxon>Trypanosomatida</taxon>
        <taxon>Trypanosomatidae</taxon>
        <taxon>Trypanosoma</taxon>
    </lineage>
</organism>
<dbReference type="PROSITE" id="PS50922">
    <property type="entry name" value="TLC"/>
    <property type="match status" value="1"/>
</dbReference>
<evidence type="ECO:0000256" key="2">
    <source>
        <dbReference type="ARBA" id="ARBA00022692"/>
    </source>
</evidence>
<evidence type="ECO:0000313" key="8">
    <source>
        <dbReference type="EMBL" id="ORC90875.1"/>
    </source>
</evidence>
<feature type="transmembrane region" description="Helical" evidence="6">
    <location>
        <begin position="30"/>
        <end position="51"/>
    </location>
</feature>
<accession>A0A1X0P1V2</accession>
<feature type="transmembrane region" description="Helical" evidence="6">
    <location>
        <begin position="72"/>
        <end position="95"/>
    </location>
</feature>
<dbReference type="Proteomes" id="UP000192257">
    <property type="component" value="Unassembled WGS sequence"/>
</dbReference>
<feature type="transmembrane region" description="Helical" evidence="6">
    <location>
        <begin position="135"/>
        <end position="153"/>
    </location>
</feature>
<feature type="transmembrane region" description="Helical" evidence="6">
    <location>
        <begin position="236"/>
        <end position="259"/>
    </location>
</feature>
<feature type="transmembrane region" description="Helical" evidence="6">
    <location>
        <begin position="159"/>
        <end position="177"/>
    </location>
</feature>
<dbReference type="InterPro" id="IPR006634">
    <property type="entry name" value="TLC-dom"/>
</dbReference>
<evidence type="ECO:0000256" key="6">
    <source>
        <dbReference type="SAM" id="Phobius"/>
    </source>
</evidence>
<sequence length="343" mass="38271">MSYDAKLFETLNASVECCNGEGSLTANQTFLSITFAFICFCMLFLFVWSLFSSYYRRFLTMTLALQADVCSRAISIIHSIIIVPTLIGGIAYMNWGNYFEPLGDVSFLQGILCISIGYFLYDTVLLLLYRPPQWLGFAIHHIVASIPYLIYMFASPCGYGLFILACFLLVEATNLPLHARATLEENDMSNTKAYAASLYATFVGWIIFRLANPTALLIIIHKYIIPSIPSGRLGCIIPGVVCAYVINIFCYAVFVLILCKEVLLRWKRSPLPGDVAPSDSTRPVDLNTSSLSVDELNIVAECPTRLLVYEAQETIRERLDKNRASGRLTMETKGSYDTGVLPP</sequence>
<reference evidence="8 9" key="1">
    <citation type="submission" date="2017-03" db="EMBL/GenBank/DDBJ databases">
        <title>An alternative strategy for trypanosome survival in the mammalian bloodstream revealed through genome and transcriptome analysis of the ubiquitous bovine parasite Trypanosoma (Megatrypanum) theileri.</title>
        <authorList>
            <person name="Kelly S."/>
            <person name="Ivens A."/>
            <person name="Mott A."/>
            <person name="O'Neill E."/>
            <person name="Emms D."/>
            <person name="Macleod O."/>
            <person name="Voorheis P."/>
            <person name="Matthews J."/>
            <person name="Matthews K."/>
            <person name="Carrington M."/>
        </authorList>
    </citation>
    <scope>NUCLEOTIDE SEQUENCE [LARGE SCALE GENOMIC DNA]</scope>
    <source>
        <strain evidence="8">Edinburgh</strain>
    </source>
</reference>
<comment type="subcellular location">
    <subcellularLocation>
        <location evidence="1">Membrane</location>
        <topology evidence="1">Multi-pass membrane protein</topology>
    </subcellularLocation>
</comment>
<dbReference type="RefSeq" id="XP_028884941.1">
    <property type="nucleotide sequence ID" value="XM_029023745.1"/>
</dbReference>
<dbReference type="STRING" id="67003.A0A1X0P1V2"/>
<dbReference type="InterPro" id="IPR050846">
    <property type="entry name" value="TLCD"/>
</dbReference>
<dbReference type="GO" id="GO:0055088">
    <property type="term" value="P:lipid homeostasis"/>
    <property type="evidence" value="ECO:0007669"/>
    <property type="project" value="TreeGrafter"/>
</dbReference>
<dbReference type="OrthoDB" id="433501at2759"/>
<comment type="caution">
    <text evidence="8">The sequence shown here is derived from an EMBL/GenBank/DDBJ whole genome shotgun (WGS) entry which is preliminary data.</text>
</comment>
<proteinExistence type="predicted"/>
<evidence type="ECO:0000256" key="3">
    <source>
        <dbReference type="ARBA" id="ARBA00022989"/>
    </source>
</evidence>